<reference evidence="3" key="1">
    <citation type="journal article" date="2021" name="Sci. Rep.">
        <title>Diploid genomic architecture of Nitzschia inconspicua, an elite biomass production diatom.</title>
        <authorList>
            <person name="Oliver A."/>
            <person name="Podell S."/>
            <person name="Pinowska A."/>
            <person name="Traller J.C."/>
            <person name="Smith S.R."/>
            <person name="McClure R."/>
            <person name="Beliaev A."/>
            <person name="Bohutskyi P."/>
            <person name="Hill E.A."/>
            <person name="Rabines A."/>
            <person name="Zheng H."/>
            <person name="Allen L.Z."/>
            <person name="Kuo A."/>
            <person name="Grigoriev I.V."/>
            <person name="Allen A.E."/>
            <person name="Hazlebeck D."/>
            <person name="Allen E.E."/>
        </authorList>
    </citation>
    <scope>NUCLEOTIDE SEQUENCE</scope>
    <source>
        <strain evidence="3">Hildebrandi</strain>
    </source>
</reference>
<accession>A0A9K3P9H8</accession>
<dbReference type="OrthoDB" id="436496at2759"/>
<dbReference type="EMBL" id="JAGRRH010000034">
    <property type="protein sequence ID" value="KAG7339433.1"/>
    <property type="molecule type" value="Genomic_DNA"/>
</dbReference>
<evidence type="ECO:0000313" key="3">
    <source>
        <dbReference type="EMBL" id="KAG7339433.1"/>
    </source>
</evidence>
<dbReference type="PANTHER" id="PTHR43396:SF6">
    <property type="entry name" value="ABL201WP"/>
    <property type="match status" value="1"/>
</dbReference>
<dbReference type="GO" id="GO:0046210">
    <property type="term" value="P:nitric oxide catabolic process"/>
    <property type="evidence" value="ECO:0007669"/>
    <property type="project" value="TreeGrafter"/>
</dbReference>
<keyword evidence="1" id="KW-0479">Metal-binding</keyword>
<gene>
    <name evidence="3" type="ORF">IV203_024803</name>
</gene>
<reference evidence="3" key="2">
    <citation type="submission" date="2021-04" db="EMBL/GenBank/DDBJ databases">
        <authorList>
            <person name="Podell S."/>
        </authorList>
    </citation>
    <scope>NUCLEOTIDE SEQUENCE</scope>
    <source>
        <strain evidence="3">Hildebrandi</strain>
    </source>
</reference>
<name>A0A9K3P9H8_9STRA</name>
<dbReference type="Pfam" id="PF00042">
    <property type="entry name" value="Globin"/>
    <property type="match status" value="1"/>
</dbReference>
<dbReference type="GO" id="GO:0020037">
    <property type="term" value="F:heme binding"/>
    <property type="evidence" value="ECO:0007669"/>
    <property type="project" value="InterPro"/>
</dbReference>
<comment type="similarity">
    <text evidence="1">Belongs to the globin family.</text>
</comment>
<keyword evidence="1" id="KW-0408">Iron</keyword>
<proteinExistence type="inferred from homology"/>
<keyword evidence="1" id="KW-0813">Transport</keyword>
<protein>
    <submittedName>
        <fullName evidence="3">Globin-like protein</fullName>
    </submittedName>
</protein>
<comment type="caution">
    <text evidence="3">The sequence shown here is derived from an EMBL/GenBank/DDBJ whole genome shotgun (WGS) entry which is preliminary data.</text>
</comment>
<dbReference type="PANTHER" id="PTHR43396">
    <property type="entry name" value="FLAVOHEMOPROTEIN"/>
    <property type="match status" value="1"/>
</dbReference>
<organism evidence="3 4">
    <name type="scientific">Nitzschia inconspicua</name>
    <dbReference type="NCBI Taxonomy" id="303405"/>
    <lineage>
        <taxon>Eukaryota</taxon>
        <taxon>Sar</taxon>
        <taxon>Stramenopiles</taxon>
        <taxon>Ochrophyta</taxon>
        <taxon>Bacillariophyta</taxon>
        <taxon>Bacillariophyceae</taxon>
        <taxon>Bacillariophycidae</taxon>
        <taxon>Bacillariales</taxon>
        <taxon>Bacillariaceae</taxon>
        <taxon>Nitzschia</taxon>
    </lineage>
</organism>
<evidence type="ECO:0000313" key="4">
    <source>
        <dbReference type="Proteomes" id="UP000693970"/>
    </source>
</evidence>
<dbReference type="GO" id="GO:0071949">
    <property type="term" value="F:FAD binding"/>
    <property type="evidence" value="ECO:0007669"/>
    <property type="project" value="TreeGrafter"/>
</dbReference>
<evidence type="ECO:0000259" key="2">
    <source>
        <dbReference type="Pfam" id="PF00042"/>
    </source>
</evidence>
<keyword evidence="4" id="KW-1185">Reference proteome</keyword>
<keyword evidence="1" id="KW-0561">Oxygen transport</keyword>
<feature type="domain" description="Globin" evidence="2">
    <location>
        <begin position="120"/>
        <end position="208"/>
    </location>
</feature>
<dbReference type="GO" id="GO:0008941">
    <property type="term" value="F:nitric oxide dioxygenase NAD(P)H activity"/>
    <property type="evidence" value="ECO:0007669"/>
    <property type="project" value="TreeGrafter"/>
</dbReference>
<dbReference type="Proteomes" id="UP000693970">
    <property type="component" value="Unassembled WGS sequence"/>
</dbReference>
<dbReference type="GO" id="GO:0005344">
    <property type="term" value="F:oxygen carrier activity"/>
    <property type="evidence" value="ECO:0007669"/>
    <property type="project" value="UniProtKB-KW"/>
</dbReference>
<dbReference type="InterPro" id="IPR000971">
    <property type="entry name" value="Globin"/>
</dbReference>
<dbReference type="AlphaFoldDB" id="A0A9K3P9H8"/>
<sequence>MVLPFSSNARIFLSHKNSSRVLQKETHQDSRRDATHIHTLQNSRESMDIINIASYSPSNISIIGFEAVVDVTSSWGKIVGSPELETKFADGFFRNIIECVFFAKHPIHGGSGTRSSKSNAHDRSASNPLFKIKSQVFVRMLSVAMDMLGPDLEPMQEVLTDLGAQHLDYGVMEGDYDLIGEALMMTLKEHLKDQWTDRVQQSWRDVYIFIACTMMEGSRKEESYRKRGVGKREIRRMSIPPRYRKLDLDNDAIATTLKGEAKGLLGMLDKALTITNN</sequence>
<keyword evidence="1" id="KW-0349">Heme</keyword>
<dbReference type="GO" id="GO:0071500">
    <property type="term" value="P:cellular response to nitrosative stress"/>
    <property type="evidence" value="ECO:0007669"/>
    <property type="project" value="TreeGrafter"/>
</dbReference>
<evidence type="ECO:0000256" key="1">
    <source>
        <dbReference type="RuleBase" id="RU000356"/>
    </source>
</evidence>